<dbReference type="AlphaFoldDB" id="A0A1S8A9N6"/>
<dbReference type="GO" id="GO:0048038">
    <property type="term" value="F:quinone binding"/>
    <property type="evidence" value="ECO:0007669"/>
    <property type="project" value="InterPro"/>
</dbReference>
<gene>
    <name evidence="6" type="ORF">SAMD00023353_4000250</name>
</gene>
<keyword evidence="4" id="KW-0801">TPQ</keyword>
<comment type="PTM">
    <text evidence="4">Topaquinone (TPQ) is generated by copper-dependent autoxidation of a specific tyrosyl residue.</text>
</comment>
<dbReference type="EC" id="1.4.3.-" evidence="4"/>
<comment type="cofactor">
    <cofactor evidence="1">
        <name>Cu cation</name>
        <dbReference type="ChEBI" id="CHEBI:23378"/>
    </cofactor>
</comment>
<dbReference type="GO" id="GO:0008131">
    <property type="term" value="F:primary methylamine oxidase activity"/>
    <property type="evidence" value="ECO:0007669"/>
    <property type="project" value="UniProtKB-EC"/>
</dbReference>
<evidence type="ECO:0000256" key="2">
    <source>
        <dbReference type="ARBA" id="ARBA00011738"/>
    </source>
</evidence>
<evidence type="ECO:0000256" key="3">
    <source>
        <dbReference type="ARBA" id="ARBA00048032"/>
    </source>
</evidence>
<dbReference type="PROSITE" id="PS01165">
    <property type="entry name" value="COPPER_AMINE_OXID_2"/>
    <property type="match status" value="1"/>
</dbReference>
<name>A0A1S8A9N6_ROSNE</name>
<protein>
    <recommendedName>
        <fullName evidence="4">Amine oxidase</fullName>
        <ecNumber evidence="4">1.4.3.-</ecNumber>
    </recommendedName>
</protein>
<dbReference type="InterPro" id="IPR000269">
    <property type="entry name" value="Cu_amine_oxidase"/>
</dbReference>
<evidence type="ECO:0000256" key="4">
    <source>
        <dbReference type="RuleBase" id="RU000672"/>
    </source>
</evidence>
<evidence type="ECO:0000313" key="7">
    <source>
        <dbReference type="Proteomes" id="UP000054516"/>
    </source>
</evidence>
<dbReference type="OrthoDB" id="5152250at2759"/>
<dbReference type="OMA" id="CCKNGAN"/>
<comment type="cofactor">
    <cofactor evidence="4">
        <name>Cu cation</name>
        <dbReference type="ChEBI" id="CHEBI:23378"/>
    </cofactor>
    <text evidence="4">Contains 1 topaquinone per subunit.</text>
</comment>
<dbReference type="PANTHER" id="PTHR10638:SF86">
    <property type="entry name" value="COPPER AMINE OXIDASE 1-RELATED"/>
    <property type="match status" value="1"/>
</dbReference>
<keyword evidence="4 6" id="KW-0560">Oxidoreductase</keyword>
<dbReference type="Pfam" id="PF01179">
    <property type="entry name" value="Cu_amine_oxid"/>
    <property type="match status" value="1"/>
</dbReference>
<dbReference type="EMBL" id="DF977485">
    <property type="protein sequence ID" value="GAW26625.1"/>
    <property type="molecule type" value="Genomic_DNA"/>
</dbReference>
<dbReference type="InterPro" id="IPR049947">
    <property type="entry name" value="Cu_Am_Ox_Cu-bd"/>
</dbReference>
<dbReference type="SUPFAM" id="SSF49998">
    <property type="entry name" value="Amine oxidase catalytic domain"/>
    <property type="match status" value="1"/>
</dbReference>
<dbReference type="Proteomes" id="UP000054516">
    <property type="component" value="Unassembled WGS sequence"/>
</dbReference>
<sequence length="232" mass="24839">MVDAVPSDAPVGSAENYYGNAFYAKRTKFSTVGESATNYDGSTSRTWDICNTNKLHPYSKKPASYKLVSREVPGLLPKEGSLVWKRAGFARHAVHVTKYRDDQLWPAGRHVPQTSGEPSVGLPEWMGDGSEPIEDEDVVLWHTFGVTHIPAPEDFPVMPAEPITLLLRPRNFFTNNPVMDVPPSFSSTPSQVAARGAGVTNAADRLSTLAFADASGAGCCKNGANGGANGSS</sequence>
<evidence type="ECO:0000313" key="6">
    <source>
        <dbReference type="EMBL" id="GAW26625.1"/>
    </source>
</evidence>
<comment type="catalytic activity">
    <reaction evidence="3">
        <text>a primary methyl amine + O2 + H2O = an aldehyde + H2O2 + NH4(+)</text>
        <dbReference type="Rhea" id="RHEA:16153"/>
        <dbReference type="ChEBI" id="CHEBI:15377"/>
        <dbReference type="ChEBI" id="CHEBI:15379"/>
        <dbReference type="ChEBI" id="CHEBI:16240"/>
        <dbReference type="ChEBI" id="CHEBI:17478"/>
        <dbReference type="ChEBI" id="CHEBI:28938"/>
        <dbReference type="ChEBI" id="CHEBI:228804"/>
        <dbReference type="EC" id="1.4.3.21"/>
    </reaction>
</comment>
<comment type="similarity">
    <text evidence="4">Belongs to the copper/topaquinone oxidase family.</text>
</comment>
<dbReference type="InterPro" id="IPR036460">
    <property type="entry name" value="Cu_amine_oxidase_C_sf"/>
</dbReference>
<comment type="subunit">
    <text evidence="2">Homodimer.</text>
</comment>
<dbReference type="InterPro" id="IPR015798">
    <property type="entry name" value="Cu_amine_oxidase_C"/>
</dbReference>
<keyword evidence="4" id="KW-0186">Copper</keyword>
<dbReference type="STRING" id="77044.A0A1S8A9N6"/>
<keyword evidence="7" id="KW-1185">Reference proteome</keyword>
<dbReference type="GO" id="GO:0005507">
    <property type="term" value="F:copper ion binding"/>
    <property type="evidence" value="ECO:0007669"/>
    <property type="project" value="InterPro"/>
</dbReference>
<evidence type="ECO:0000256" key="1">
    <source>
        <dbReference type="ARBA" id="ARBA00001935"/>
    </source>
</evidence>
<reference evidence="6" key="1">
    <citation type="submission" date="2016-03" db="EMBL/GenBank/DDBJ databases">
        <title>Draft genome sequence of Rosellinia necatrix.</title>
        <authorList>
            <person name="Kanematsu S."/>
        </authorList>
    </citation>
    <scope>NUCLEOTIDE SEQUENCE [LARGE SCALE GENOMIC DNA]</scope>
    <source>
        <strain evidence="6">W97</strain>
    </source>
</reference>
<dbReference type="GO" id="GO:0009308">
    <property type="term" value="P:amine metabolic process"/>
    <property type="evidence" value="ECO:0007669"/>
    <property type="project" value="UniProtKB-UniRule"/>
</dbReference>
<proteinExistence type="inferred from homology"/>
<evidence type="ECO:0000259" key="5">
    <source>
        <dbReference type="Pfam" id="PF01179"/>
    </source>
</evidence>
<organism evidence="6">
    <name type="scientific">Rosellinia necatrix</name>
    <name type="common">White root-rot fungus</name>
    <dbReference type="NCBI Taxonomy" id="77044"/>
    <lineage>
        <taxon>Eukaryota</taxon>
        <taxon>Fungi</taxon>
        <taxon>Dikarya</taxon>
        <taxon>Ascomycota</taxon>
        <taxon>Pezizomycotina</taxon>
        <taxon>Sordariomycetes</taxon>
        <taxon>Xylariomycetidae</taxon>
        <taxon>Xylariales</taxon>
        <taxon>Xylariaceae</taxon>
        <taxon>Rosellinia</taxon>
    </lineage>
</organism>
<feature type="domain" description="Copper amine oxidase catalytic" evidence="5">
    <location>
        <begin position="3"/>
        <end position="179"/>
    </location>
</feature>
<dbReference type="Gene3D" id="2.70.98.20">
    <property type="entry name" value="Copper amine oxidase, catalytic domain"/>
    <property type="match status" value="1"/>
</dbReference>
<dbReference type="PANTHER" id="PTHR10638">
    <property type="entry name" value="COPPER AMINE OXIDASE"/>
    <property type="match status" value="1"/>
</dbReference>
<keyword evidence="4" id="KW-0479">Metal-binding</keyword>
<accession>A0A1S8A9N6</accession>